<dbReference type="GO" id="GO:0016853">
    <property type="term" value="F:isomerase activity"/>
    <property type="evidence" value="ECO:0007669"/>
    <property type="project" value="UniProtKB-KW"/>
</dbReference>
<evidence type="ECO:0000256" key="1">
    <source>
        <dbReference type="ARBA" id="ARBA00022729"/>
    </source>
</evidence>
<reference evidence="2 3" key="1">
    <citation type="submission" date="2019-06" db="EMBL/GenBank/DDBJ databases">
        <title>Pac Bio to generate improved reference genome sequences for organisms with transposon mutant libraries (support for FEBA project).</title>
        <authorList>
            <person name="Blow M."/>
        </authorList>
    </citation>
    <scope>NUCLEOTIDE SEQUENCE [LARGE SCALE GENOMIC DNA]</scope>
    <source>
        <strain evidence="2 3">USDA 1844</strain>
    </source>
</reference>
<evidence type="ECO:0000313" key="3">
    <source>
        <dbReference type="Proteomes" id="UP000319824"/>
    </source>
</evidence>
<dbReference type="InterPro" id="IPR050280">
    <property type="entry name" value="OMP_Chaperone_SurA"/>
</dbReference>
<organism evidence="2 3">
    <name type="scientific">Rhizobium mongolense USDA 1844</name>
    <dbReference type="NCBI Taxonomy" id="1079460"/>
    <lineage>
        <taxon>Bacteria</taxon>
        <taxon>Pseudomonadati</taxon>
        <taxon>Pseudomonadota</taxon>
        <taxon>Alphaproteobacteria</taxon>
        <taxon>Hyphomicrobiales</taxon>
        <taxon>Rhizobiaceae</taxon>
        <taxon>Rhizobium/Agrobacterium group</taxon>
        <taxon>Rhizobium</taxon>
    </lineage>
</organism>
<accession>A0A559SQB5</accession>
<dbReference type="Proteomes" id="UP000319824">
    <property type="component" value="Unassembled WGS sequence"/>
</dbReference>
<name>A0A559SQB5_9HYPH</name>
<dbReference type="AlphaFoldDB" id="A0A559SQB5"/>
<dbReference type="PANTHER" id="PTHR47637:SF1">
    <property type="entry name" value="CHAPERONE SURA"/>
    <property type="match status" value="1"/>
</dbReference>
<proteinExistence type="predicted"/>
<dbReference type="InterPro" id="IPR027304">
    <property type="entry name" value="Trigger_fact/SurA_dom_sf"/>
</dbReference>
<keyword evidence="1" id="KW-0732">Signal</keyword>
<keyword evidence="2" id="KW-0413">Isomerase</keyword>
<gene>
    <name evidence="2" type="ORF">BCL32_4812</name>
</gene>
<sequence>MSLGGGSDLGKAVFTRTCCRSVYGKDRHMIGARKTVTTLFAGAAFCMLAALVQPQSGSAFAASEVKAVVNGVALTTGDVARRQAFLRLQHQKADAKTAEESLVEETLKRQEISRVRMSVSKDEVDASFGRFASGNKLSTEQLTQILTQAGVGADHFKQYIAVQMSWPRVVNARYGSSARMSSSDLVSRMMENNKQKPVTTEYMLQQIIFVVPQSKKGITGKRKSEAEASRSKYPGCEQAKVFAATMRDVSVRELGRVLAPELPAEWKPLIEQAKGNTTATRVTEKGVEYLAICSQRDVSDDTAAEIVFRQEDLNKAKAGKSAPENENATKYLEELRKKAQIIYR</sequence>
<dbReference type="SUPFAM" id="SSF109998">
    <property type="entry name" value="Triger factor/SurA peptide-binding domain-like"/>
    <property type="match status" value="1"/>
</dbReference>
<evidence type="ECO:0000313" key="2">
    <source>
        <dbReference type="EMBL" id="TVZ64554.1"/>
    </source>
</evidence>
<comment type="caution">
    <text evidence="2">The sequence shown here is derived from an EMBL/GenBank/DDBJ whole genome shotgun (WGS) entry which is preliminary data.</text>
</comment>
<dbReference type="EMBL" id="VISO01000003">
    <property type="protein sequence ID" value="TVZ64554.1"/>
    <property type="molecule type" value="Genomic_DNA"/>
</dbReference>
<dbReference type="PANTHER" id="PTHR47637">
    <property type="entry name" value="CHAPERONE SURA"/>
    <property type="match status" value="1"/>
</dbReference>
<dbReference type="Gene3D" id="1.10.4030.10">
    <property type="entry name" value="Porin chaperone SurA, peptide-binding domain"/>
    <property type="match status" value="1"/>
</dbReference>
<protein>
    <submittedName>
        <fullName evidence="2">Peptidyl-prolyl cis-trans isomerase SurA</fullName>
    </submittedName>
</protein>